<evidence type="ECO:0000256" key="1">
    <source>
        <dbReference type="ARBA" id="ARBA00022473"/>
    </source>
</evidence>
<feature type="compositionally biased region" description="Polar residues" evidence="6">
    <location>
        <begin position="221"/>
        <end position="231"/>
    </location>
</feature>
<evidence type="ECO:0000256" key="4">
    <source>
        <dbReference type="ARBA" id="ARBA00023242"/>
    </source>
</evidence>
<name>A0A5N5TAA2_9CRUS</name>
<dbReference type="SMART" id="SM00225">
    <property type="entry name" value="BTB"/>
    <property type="match status" value="1"/>
</dbReference>
<dbReference type="GO" id="GO:0016199">
    <property type="term" value="P:axon midline choice point recognition"/>
    <property type="evidence" value="ECO:0007669"/>
    <property type="project" value="UniProtKB-ARBA"/>
</dbReference>
<gene>
    <name evidence="8" type="primary">lola_3</name>
    <name evidence="8" type="ORF">Anas_05396</name>
</gene>
<feature type="compositionally biased region" description="Basic and acidic residues" evidence="6">
    <location>
        <begin position="331"/>
        <end position="340"/>
    </location>
</feature>
<dbReference type="EMBL" id="SEYY01005039">
    <property type="protein sequence ID" value="KAB7503521.1"/>
    <property type="molecule type" value="Genomic_DNA"/>
</dbReference>
<feature type="domain" description="BTB" evidence="7">
    <location>
        <begin position="72"/>
        <end position="137"/>
    </location>
</feature>
<dbReference type="GO" id="GO:0006357">
    <property type="term" value="P:regulation of transcription by RNA polymerase II"/>
    <property type="evidence" value="ECO:0007669"/>
    <property type="project" value="TreeGrafter"/>
</dbReference>
<dbReference type="GO" id="GO:0007526">
    <property type="term" value="P:larval somatic muscle development"/>
    <property type="evidence" value="ECO:0007669"/>
    <property type="project" value="UniProtKB-ARBA"/>
</dbReference>
<dbReference type="InterPro" id="IPR000210">
    <property type="entry name" value="BTB/POZ_dom"/>
</dbReference>
<keyword evidence="4" id="KW-0539">Nucleus</keyword>
<dbReference type="GO" id="GO:0048813">
    <property type="term" value="P:dendrite morphogenesis"/>
    <property type="evidence" value="ECO:0007669"/>
    <property type="project" value="UniProtKB-ARBA"/>
</dbReference>
<evidence type="ECO:0000313" key="8">
    <source>
        <dbReference type="EMBL" id="KAB7503521.1"/>
    </source>
</evidence>
<sequence>MKMASYASRSVEIKNQLIFRKYNRLEMEDGLLSLKWNNHKSTFFHILSGLRKKLVQFLNENKVYILISETYTDATLACEGRFFPVHKLVMSTCSDYFCEVFENTNCKSPVVILKDIKHHDLEALLDYMYLGEVDVKQNELAGLIKAAECLRIKGLAVPDEDPALLPKKTHIPENRLSPSAKRARRENVSDASSCSNLNHHSHSPSRSHSSTISTSVPSQSVNSDTPSQVPSLSLPPYTDKRHSSLSVSDNQKHIDQSDIVPVEMIKVEVDDENSNNSQLQQSKDRPIGQSGAKDDGRGEGSGNNNIEESHRDRENISNNFSDYSAGNQSTDIEKEEHDQIDPFNESDQVAGPSGVQGIVLKY</sequence>
<dbReference type="Gene3D" id="3.30.710.10">
    <property type="entry name" value="Potassium Channel Kv1.1, Chain A"/>
    <property type="match status" value="1"/>
</dbReference>
<comment type="function">
    <text evidence="5">Putative transcription factor required for axon growth and guidance in the central and peripheral nervous systems. Repels CNS axons away from the midline by promoting the expression of the midline repellent sli and its receptor robo.</text>
</comment>
<dbReference type="PANTHER" id="PTHR23110">
    <property type="entry name" value="BTB DOMAIN TRANSCRIPTION FACTOR"/>
    <property type="match status" value="1"/>
</dbReference>
<evidence type="ECO:0000256" key="6">
    <source>
        <dbReference type="SAM" id="MobiDB-lite"/>
    </source>
</evidence>
<dbReference type="AlphaFoldDB" id="A0A5N5TAA2"/>
<dbReference type="PANTHER" id="PTHR23110:SF111">
    <property type="entry name" value="LONGITUDINALS LACKING PROTEIN, ISOFORMS F_I_K_T"/>
    <property type="match status" value="1"/>
</dbReference>
<dbReference type="CDD" id="cd18315">
    <property type="entry name" value="BTB_POZ_BAB-like"/>
    <property type="match status" value="1"/>
</dbReference>
<dbReference type="GO" id="GO:0008406">
    <property type="term" value="P:gonad development"/>
    <property type="evidence" value="ECO:0007669"/>
    <property type="project" value="UniProtKB-ARBA"/>
</dbReference>
<evidence type="ECO:0000256" key="5">
    <source>
        <dbReference type="ARBA" id="ARBA00037382"/>
    </source>
</evidence>
<protein>
    <submittedName>
        <fullName evidence="8">Longitudinals lacking protein, isoform G</fullName>
    </submittedName>
</protein>
<accession>A0A5N5TAA2</accession>
<dbReference type="Proteomes" id="UP000326759">
    <property type="component" value="Unassembled WGS sequence"/>
</dbReference>
<evidence type="ECO:0000259" key="7">
    <source>
        <dbReference type="PROSITE" id="PS50097"/>
    </source>
</evidence>
<evidence type="ECO:0000256" key="2">
    <source>
        <dbReference type="ARBA" id="ARBA00022782"/>
    </source>
</evidence>
<feature type="region of interest" description="Disordered" evidence="6">
    <location>
        <begin position="163"/>
        <end position="362"/>
    </location>
</feature>
<dbReference type="Pfam" id="PF00651">
    <property type="entry name" value="BTB"/>
    <property type="match status" value="1"/>
</dbReference>
<dbReference type="GO" id="GO:0045476">
    <property type="term" value="P:nurse cell apoptotic process"/>
    <property type="evidence" value="ECO:0007669"/>
    <property type="project" value="UniProtKB-ARBA"/>
</dbReference>
<dbReference type="InterPro" id="IPR011333">
    <property type="entry name" value="SKP1/BTB/POZ_sf"/>
</dbReference>
<keyword evidence="3" id="KW-0524">Neurogenesis</keyword>
<keyword evidence="1" id="KW-0217">Developmental protein</keyword>
<organism evidence="8 9">
    <name type="scientific">Armadillidium nasatum</name>
    <dbReference type="NCBI Taxonomy" id="96803"/>
    <lineage>
        <taxon>Eukaryota</taxon>
        <taxon>Metazoa</taxon>
        <taxon>Ecdysozoa</taxon>
        <taxon>Arthropoda</taxon>
        <taxon>Crustacea</taxon>
        <taxon>Multicrustacea</taxon>
        <taxon>Malacostraca</taxon>
        <taxon>Eumalacostraca</taxon>
        <taxon>Peracarida</taxon>
        <taxon>Isopoda</taxon>
        <taxon>Oniscidea</taxon>
        <taxon>Crinocheta</taxon>
        <taxon>Armadillidiidae</taxon>
        <taxon>Armadillidium</taxon>
    </lineage>
</organism>
<dbReference type="SUPFAM" id="SSF54695">
    <property type="entry name" value="POZ domain"/>
    <property type="match status" value="1"/>
</dbReference>
<dbReference type="GO" id="GO:0005634">
    <property type="term" value="C:nucleus"/>
    <property type="evidence" value="ECO:0007669"/>
    <property type="project" value="TreeGrafter"/>
</dbReference>
<keyword evidence="9" id="KW-1185">Reference proteome</keyword>
<feature type="compositionally biased region" description="Low complexity" evidence="6">
    <location>
        <begin position="206"/>
        <end position="220"/>
    </location>
</feature>
<dbReference type="GO" id="GO:0035167">
    <property type="term" value="P:larval lymph gland hemopoiesis"/>
    <property type="evidence" value="ECO:0007669"/>
    <property type="project" value="UniProtKB-ARBA"/>
</dbReference>
<feature type="compositionally biased region" description="Basic and acidic residues" evidence="6">
    <location>
        <begin position="282"/>
        <end position="298"/>
    </location>
</feature>
<evidence type="ECO:0000256" key="3">
    <source>
        <dbReference type="ARBA" id="ARBA00022902"/>
    </source>
</evidence>
<dbReference type="OrthoDB" id="6359816at2759"/>
<evidence type="ECO:0000313" key="9">
    <source>
        <dbReference type="Proteomes" id="UP000326759"/>
    </source>
</evidence>
<dbReference type="GO" id="GO:0045467">
    <property type="term" value="P:R7 cell development"/>
    <property type="evidence" value="ECO:0007669"/>
    <property type="project" value="UniProtKB-ARBA"/>
</dbReference>
<reference evidence="8 9" key="1">
    <citation type="journal article" date="2019" name="PLoS Biol.">
        <title>Sex chromosomes control vertical transmission of feminizing Wolbachia symbionts in an isopod.</title>
        <authorList>
            <person name="Becking T."/>
            <person name="Chebbi M.A."/>
            <person name="Giraud I."/>
            <person name="Moumen B."/>
            <person name="Laverre T."/>
            <person name="Caubet Y."/>
            <person name="Peccoud J."/>
            <person name="Gilbert C."/>
            <person name="Cordaux R."/>
        </authorList>
    </citation>
    <scope>NUCLEOTIDE SEQUENCE [LARGE SCALE GENOMIC DNA]</scope>
    <source>
        <strain evidence="8">ANa2</strain>
        <tissue evidence="8">Whole body excluding digestive tract and cuticle</tissue>
    </source>
</reference>
<comment type="caution">
    <text evidence="8">The sequence shown here is derived from an EMBL/GenBank/DDBJ whole genome shotgun (WGS) entry which is preliminary data.</text>
</comment>
<feature type="compositionally biased region" description="Polar residues" evidence="6">
    <location>
        <begin position="316"/>
        <end position="330"/>
    </location>
</feature>
<keyword evidence="2" id="KW-0221">Differentiation</keyword>
<dbReference type="PROSITE" id="PS50097">
    <property type="entry name" value="BTB"/>
    <property type="match status" value="1"/>
</dbReference>
<proteinExistence type="predicted"/>
<dbReference type="GO" id="GO:0007464">
    <property type="term" value="P:R3/R4 cell fate commitment"/>
    <property type="evidence" value="ECO:0007669"/>
    <property type="project" value="UniProtKB-ARBA"/>
</dbReference>
<dbReference type="InterPro" id="IPR051095">
    <property type="entry name" value="Dros_DevTransReg"/>
</dbReference>